<comment type="caution">
    <text evidence="1">The sequence shown here is derived from an EMBL/GenBank/DDBJ whole genome shotgun (WGS) entry which is preliminary data.</text>
</comment>
<dbReference type="GO" id="GO:0016627">
    <property type="term" value="F:oxidoreductase activity, acting on the CH-CH group of donors"/>
    <property type="evidence" value="ECO:0007669"/>
    <property type="project" value="InterPro"/>
</dbReference>
<sequence length="130" mass="14580">MDNRDRAWRSYEKAKATGLAYDLTIHDFFSLTPKFWELHNDPIVLLDGGAITTTHHSVQPVRWNNSQYRKHGQFLMTELGHGLDIGNIETTATLLPSGEFLLNSPTPQAAKFMPPPSLLELPALPLSLLD</sequence>
<dbReference type="EMBL" id="LUGG01000025">
    <property type="protein sequence ID" value="OBZ66992.1"/>
    <property type="molecule type" value="Genomic_DNA"/>
</dbReference>
<dbReference type="InterPro" id="IPR046373">
    <property type="entry name" value="Acyl-CoA_Oxase/DH_mid-dom_sf"/>
</dbReference>
<evidence type="ECO:0000313" key="1">
    <source>
        <dbReference type="EMBL" id="OBZ66992.1"/>
    </source>
</evidence>
<dbReference type="AlphaFoldDB" id="A0A1C7LQN5"/>
<dbReference type="OMA" id="HTLISIQ"/>
<organism evidence="1 2">
    <name type="scientific">Grifola frondosa</name>
    <name type="common">Maitake</name>
    <name type="synonym">Polyporus frondosus</name>
    <dbReference type="NCBI Taxonomy" id="5627"/>
    <lineage>
        <taxon>Eukaryota</taxon>
        <taxon>Fungi</taxon>
        <taxon>Dikarya</taxon>
        <taxon>Basidiomycota</taxon>
        <taxon>Agaricomycotina</taxon>
        <taxon>Agaricomycetes</taxon>
        <taxon>Polyporales</taxon>
        <taxon>Grifolaceae</taxon>
        <taxon>Grifola</taxon>
    </lineage>
</organism>
<protein>
    <submittedName>
        <fullName evidence="1">Uncharacterized protein</fullName>
    </submittedName>
</protein>
<proteinExistence type="predicted"/>
<dbReference type="OrthoDB" id="538336at2759"/>
<reference evidence="1 2" key="1">
    <citation type="submission" date="2016-03" db="EMBL/GenBank/DDBJ databases">
        <title>Whole genome sequencing of Grifola frondosa 9006-11.</title>
        <authorList>
            <person name="Min B."/>
            <person name="Park H."/>
            <person name="Kim J.-G."/>
            <person name="Cho H."/>
            <person name="Oh Y.-L."/>
            <person name="Kong W.-S."/>
            <person name="Choi I.-G."/>
        </authorList>
    </citation>
    <scope>NUCLEOTIDE SEQUENCE [LARGE SCALE GENOMIC DNA]</scope>
    <source>
        <strain evidence="1 2">9006-11</strain>
    </source>
</reference>
<dbReference type="InterPro" id="IPR009100">
    <property type="entry name" value="AcylCoA_DH/oxidase_NM_dom_sf"/>
</dbReference>
<accession>A0A1C7LQN5</accession>
<dbReference type="Gene3D" id="2.40.110.10">
    <property type="entry name" value="Butyryl-CoA Dehydrogenase, subunit A, domain 2"/>
    <property type="match status" value="1"/>
</dbReference>
<name>A0A1C7LQN5_GRIFR</name>
<dbReference type="Proteomes" id="UP000092993">
    <property type="component" value="Unassembled WGS sequence"/>
</dbReference>
<dbReference type="SUPFAM" id="SSF56645">
    <property type="entry name" value="Acyl-CoA dehydrogenase NM domain-like"/>
    <property type="match status" value="1"/>
</dbReference>
<keyword evidence="2" id="KW-1185">Reference proteome</keyword>
<evidence type="ECO:0000313" key="2">
    <source>
        <dbReference type="Proteomes" id="UP000092993"/>
    </source>
</evidence>
<gene>
    <name evidence="1" type="ORF">A0H81_12978</name>
</gene>
<dbReference type="STRING" id="5627.A0A1C7LQN5"/>